<evidence type="ECO:0000313" key="12">
    <source>
        <dbReference type="Proteomes" id="UP000003374"/>
    </source>
</evidence>
<dbReference type="Proteomes" id="UP000003374">
    <property type="component" value="Unassembled WGS sequence"/>
</dbReference>
<accession>A4BNP4</accession>
<evidence type="ECO:0000256" key="2">
    <source>
        <dbReference type="ARBA" id="ARBA00008711"/>
    </source>
</evidence>
<dbReference type="GO" id="GO:0032259">
    <property type="term" value="P:methylation"/>
    <property type="evidence" value="ECO:0007669"/>
    <property type="project" value="UniProtKB-KW"/>
</dbReference>
<dbReference type="Gene3D" id="1.10.10.10">
    <property type="entry name" value="Winged helix-like DNA-binding domain superfamily/Winged helix DNA-binding domain"/>
    <property type="match status" value="1"/>
</dbReference>
<feature type="domain" description="Methylguanine DNA methyltransferase ribonuclease-like" evidence="10">
    <location>
        <begin position="35"/>
        <end position="114"/>
    </location>
</feature>
<keyword evidence="5" id="KW-0808">Transferase</keyword>
<comment type="similarity">
    <text evidence="2">Belongs to the MGMT family.</text>
</comment>
<dbReference type="InterPro" id="IPR014048">
    <property type="entry name" value="MethylDNA_cys_MeTrfase_DNA-bd"/>
</dbReference>
<dbReference type="Gene3D" id="3.30.160.70">
    <property type="entry name" value="Methylated DNA-protein cysteine methyltransferase domain"/>
    <property type="match status" value="1"/>
</dbReference>
<dbReference type="InterPro" id="IPR036217">
    <property type="entry name" value="MethylDNA_cys_MeTrfase_DNAb"/>
</dbReference>
<keyword evidence="4" id="KW-0489">Methyltransferase</keyword>
<dbReference type="GO" id="GO:0003908">
    <property type="term" value="F:methylated-DNA-[protein]-cysteine S-methyltransferase activity"/>
    <property type="evidence" value="ECO:0007669"/>
    <property type="project" value="UniProtKB-EC"/>
</dbReference>
<dbReference type="CDD" id="cd06445">
    <property type="entry name" value="ATase"/>
    <property type="match status" value="1"/>
</dbReference>
<dbReference type="GO" id="GO:0006281">
    <property type="term" value="P:DNA repair"/>
    <property type="evidence" value="ECO:0007669"/>
    <property type="project" value="UniProtKB-KW"/>
</dbReference>
<evidence type="ECO:0000256" key="1">
    <source>
        <dbReference type="ARBA" id="ARBA00001286"/>
    </source>
</evidence>
<evidence type="ECO:0000256" key="8">
    <source>
        <dbReference type="ARBA" id="ARBA00049348"/>
    </source>
</evidence>
<dbReference type="InterPro" id="IPR008332">
    <property type="entry name" value="MethylG_MeTrfase_N"/>
</dbReference>
<evidence type="ECO:0000256" key="3">
    <source>
        <dbReference type="ARBA" id="ARBA00011918"/>
    </source>
</evidence>
<dbReference type="SUPFAM" id="SSF53155">
    <property type="entry name" value="Methylated DNA-protein cysteine methyltransferase domain"/>
    <property type="match status" value="1"/>
</dbReference>
<dbReference type="PROSITE" id="PS00374">
    <property type="entry name" value="MGMT"/>
    <property type="match status" value="1"/>
</dbReference>
<protein>
    <recommendedName>
        <fullName evidence="3">methylated-DNA--[protein]-cysteine S-methyltransferase</fullName>
        <ecNumber evidence="3">2.1.1.63</ecNumber>
    </recommendedName>
</protein>
<keyword evidence="12" id="KW-1185">Reference proteome</keyword>
<dbReference type="InterPro" id="IPR036631">
    <property type="entry name" value="MGMT_N_sf"/>
</dbReference>
<keyword evidence="7" id="KW-0234">DNA repair</keyword>
<dbReference type="FunFam" id="1.10.10.10:FF:000214">
    <property type="entry name" value="Methylated-DNA--protein-cysteine methyltransferase"/>
    <property type="match status" value="1"/>
</dbReference>
<dbReference type="AlphaFoldDB" id="A4BNP4"/>
<evidence type="ECO:0000256" key="6">
    <source>
        <dbReference type="ARBA" id="ARBA00022763"/>
    </source>
</evidence>
<dbReference type="NCBIfam" id="TIGR00589">
    <property type="entry name" value="ogt"/>
    <property type="match status" value="1"/>
</dbReference>
<evidence type="ECO:0000256" key="4">
    <source>
        <dbReference type="ARBA" id="ARBA00022603"/>
    </source>
</evidence>
<comment type="catalytic activity">
    <reaction evidence="8">
        <text>a 6-O-methyl-2'-deoxyguanosine in DNA + L-cysteinyl-[protein] = S-methyl-L-cysteinyl-[protein] + a 2'-deoxyguanosine in DNA</text>
        <dbReference type="Rhea" id="RHEA:24000"/>
        <dbReference type="Rhea" id="RHEA-COMP:10131"/>
        <dbReference type="Rhea" id="RHEA-COMP:10132"/>
        <dbReference type="Rhea" id="RHEA-COMP:11367"/>
        <dbReference type="Rhea" id="RHEA-COMP:11368"/>
        <dbReference type="ChEBI" id="CHEBI:29950"/>
        <dbReference type="ChEBI" id="CHEBI:82612"/>
        <dbReference type="ChEBI" id="CHEBI:85445"/>
        <dbReference type="ChEBI" id="CHEBI:85448"/>
        <dbReference type="EC" id="2.1.1.63"/>
    </reaction>
</comment>
<evidence type="ECO:0000259" key="9">
    <source>
        <dbReference type="Pfam" id="PF01035"/>
    </source>
</evidence>
<evidence type="ECO:0000259" key="10">
    <source>
        <dbReference type="Pfam" id="PF02870"/>
    </source>
</evidence>
<dbReference type="eggNOG" id="COG0350">
    <property type="taxonomic scope" value="Bacteria"/>
</dbReference>
<evidence type="ECO:0000256" key="5">
    <source>
        <dbReference type="ARBA" id="ARBA00022679"/>
    </source>
</evidence>
<comment type="caution">
    <text evidence="11">The sequence shown here is derived from an EMBL/GenBank/DDBJ whole genome shotgun (WGS) entry which is preliminary data.</text>
</comment>
<dbReference type="EMBL" id="AAOF01000002">
    <property type="protein sequence ID" value="EAR22843.1"/>
    <property type="molecule type" value="Genomic_DNA"/>
</dbReference>
<evidence type="ECO:0000256" key="7">
    <source>
        <dbReference type="ARBA" id="ARBA00023204"/>
    </source>
</evidence>
<dbReference type="Pfam" id="PF02870">
    <property type="entry name" value="Methyltransf_1N"/>
    <property type="match status" value="1"/>
</dbReference>
<dbReference type="EC" id="2.1.1.63" evidence="3"/>
<dbReference type="InterPro" id="IPR036388">
    <property type="entry name" value="WH-like_DNA-bd_sf"/>
</dbReference>
<feature type="domain" description="Methylated-DNA-[protein]-cysteine S-methyltransferase DNA binding" evidence="9">
    <location>
        <begin position="119"/>
        <end position="199"/>
    </location>
</feature>
<dbReference type="RefSeq" id="WP_005002242.1">
    <property type="nucleotide sequence ID" value="NZ_CH672427.1"/>
</dbReference>
<dbReference type="STRING" id="314278.NB231_10333"/>
<dbReference type="PANTHER" id="PTHR10815">
    <property type="entry name" value="METHYLATED-DNA--PROTEIN-CYSTEINE METHYLTRANSFERASE"/>
    <property type="match status" value="1"/>
</dbReference>
<reference evidence="11 12" key="1">
    <citation type="submission" date="2006-02" db="EMBL/GenBank/DDBJ databases">
        <authorList>
            <person name="Waterbury J."/>
            <person name="Ferriera S."/>
            <person name="Johnson J."/>
            <person name="Kravitz S."/>
            <person name="Halpern A."/>
            <person name="Remington K."/>
            <person name="Beeson K."/>
            <person name="Tran B."/>
            <person name="Rogers Y.-H."/>
            <person name="Friedman R."/>
            <person name="Venter J.C."/>
        </authorList>
    </citation>
    <scope>NUCLEOTIDE SEQUENCE [LARGE SCALE GENOMIC DNA]</scope>
    <source>
        <strain evidence="11 12">Nb-231</strain>
    </source>
</reference>
<dbReference type="Pfam" id="PF01035">
    <property type="entry name" value="DNA_binding_1"/>
    <property type="match status" value="1"/>
</dbReference>
<evidence type="ECO:0000313" key="11">
    <source>
        <dbReference type="EMBL" id="EAR22843.1"/>
    </source>
</evidence>
<comment type="catalytic activity">
    <reaction evidence="1">
        <text>a 4-O-methyl-thymidine in DNA + L-cysteinyl-[protein] = a thymidine in DNA + S-methyl-L-cysteinyl-[protein]</text>
        <dbReference type="Rhea" id="RHEA:53428"/>
        <dbReference type="Rhea" id="RHEA-COMP:10131"/>
        <dbReference type="Rhea" id="RHEA-COMP:10132"/>
        <dbReference type="Rhea" id="RHEA-COMP:13555"/>
        <dbReference type="Rhea" id="RHEA-COMP:13556"/>
        <dbReference type="ChEBI" id="CHEBI:29950"/>
        <dbReference type="ChEBI" id="CHEBI:82612"/>
        <dbReference type="ChEBI" id="CHEBI:137386"/>
        <dbReference type="ChEBI" id="CHEBI:137387"/>
        <dbReference type="EC" id="2.1.1.63"/>
    </reaction>
</comment>
<proteinExistence type="inferred from homology"/>
<dbReference type="SUPFAM" id="SSF46767">
    <property type="entry name" value="Methylated DNA-protein cysteine methyltransferase, C-terminal domain"/>
    <property type="match status" value="1"/>
</dbReference>
<keyword evidence="6" id="KW-0227">DNA damage</keyword>
<dbReference type="InterPro" id="IPR001497">
    <property type="entry name" value="MethylDNA_cys_MeTrfase_AS"/>
</dbReference>
<sequence>MNEKRRWPAVLARGASPIDLTPGRHRADGAGVEISYSTAETPLGLLMMAATERGLCFVQLGDNEVQMRECLRCEFPTATLSVMPAAAKGSFKQWMRALCDYLQDVRTELDLPMDVRGTAFQMKVWGCLRTIPYGELRTYKQVAAAVGRPRAVRAVANACAANRLSLTIPCHRVIRGDGGLGGYRWGIERKRALIERERVARAESV</sequence>
<gene>
    <name evidence="11" type="ORF">NB231_10333</name>
</gene>
<dbReference type="PANTHER" id="PTHR10815:SF14">
    <property type="entry name" value="BIFUNCTIONAL TRANSCRIPTIONAL ACTIVATOR_DNA REPAIR ENZYME ADA"/>
    <property type="match status" value="1"/>
</dbReference>
<dbReference type="HOGENOM" id="CLU_000445_52_2_6"/>
<organism evidence="11 12">
    <name type="scientific">Nitrococcus mobilis Nb-231</name>
    <dbReference type="NCBI Taxonomy" id="314278"/>
    <lineage>
        <taxon>Bacteria</taxon>
        <taxon>Pseudomonadati</taxon>
        <taxon>Pseudomonadota</taxon>
        <taxon>Gammaproteobacteria</taxon>
        <taxon>Chromatiales</taxon>
        <taxon>Ectothiorhodospiraceae</taxon>
        <taxon>Nitrococcus</taxon>
    </lineage>
</organism>
<name>A4BNP4_9GAMM</name>